<evidence type="ECO:0000313" key="3">
    <source>
        <dbReference type="Proteomes" id="UP000233551"/>
    </source>
</evidence>
<evidence type="ECO:0000313" key="2">
    <source>
        <dbReference type="EMBL" id="PKI62899.1"/>
    </source>
</evidence>
<accession>A0A2I0K2Y9</accession>
<dbReference type="InterPro" id="IPR056924">
    <property type="entry name" value="SH3_Tf2-1"/>
</dbReference>
<keyword evidence="3" id="KW-1185">Reference proteome</keyword>
<dbReference type="InterPro" id="IPR050951">
    <property type="entry name" value="Retrovirus_Pol_polyprotein"/>
</dbReference>
<name>A0A2I0K2Y9_PUNGR</name>
<organism evidence="2 3">
    <name type="scientific">Punica granatum</name>
    <name type="common">Pomegranate</name>
    <dbReference type="NCBI Taxonomy" id="22663"/>
    <lineage>
        <taxon>Eukaryota</taxon>
        <taxon>Viridiplantae</taxon>
        <taxon>Streptophyta</taxon>
        <taxon>Embryophyta</taxon>
        <taxon>Tracheophyta</taxon>
        <taxon>Spermatophyta</taxon>
        <taxon>Magnoliopsida</taxon>
        <taxon>eudicotyledons</taxon>
        <taxon>Gunneridae</taxon>
        <taxon>Pentapetalae</taxon>
        <taxon>rosids</taxon>
        <taxon>malvids</taxon>
        <taxon>Myrtales</taxon>
        <taxon>Lythraceae</taxon>
        <taxon>Punica</taxon>
    </lineage>
</organism>
<reference evidence="2 3" key="1">
    <citation type="submission" date="2017-11" db="EMBL/GenBank/DDBJ databases">
        <title>De-novo sequencing of pomegranate (Punica granatum L.) genome.</title>
        <authorList>
            <person name="Akparov Z."/>
            <person name="Amiraslanov A."/>
            <person name="Hajiyeva S."/>
            <person name="Abbasov M."/>
            <person name="Kaur K."/>
            <person name="Hamwieh A."/>
            <person name="Solovyev V."/>
            <person name="Salamov A."/>
            <person name="Braich B."/>
            <person name="Kosarev P."/>
            <person name="Mahmoud A."/>
            <person name="Hajiyev E."/>
            <person name="Babayeva S."/>
            <person name="Izzatullayeva V."/>
            <person name="Mammadov A."/>
            <person name="Mammadov A."/>
            <person name="Sharifova S."/>
            <person name="Ojaghi J."/>
            <person name="Eynullazada K."/>
            <person name="Bayramov B."/>
            <person name="Abdulazimova A."/>
            <person name="Shahmuradov I."/>
        </authorList>
    </citation>
    <scope>NUCLEOTIDE SEQUENCE [LARGE SCALE GENOMIC DNA]</scope>
    <source>
        <strain evidence="3">cv. AG2017</strain>
        <tissue evidence="2">Leaf</tissue>
    </source>
</reference>
<dbReference type="Proteomes" id="UP000233551">
    <property type="component" value="Unassembled WGS sequence"/>
</dbReference>
<dbReference type="EMBL" id="PGOL01000918">
    <property type="protein sequence ID" value="PKI62899.1"/>
    <property type="molecule type" value="Genomic_DNA"/>
</dbReference>
<dbReference type="AlphaFoldDB" id="A0A2I0K2Y9"/>
<feature type="domain" description="Tf2-1-like SH3-like" evidence="1">
    <location>
        <begin position="52"/>
        <end position="109"/>
    </location>
</feature>
<dbReference type="Pfam" id="PF24626">
    <property type="entry name" value="SH3_Tf2-1"/>
    <property type="match status" value="1"/>
</dbReference>
<dbReference type="PANTHER" id="PTHR37984">
    <property type="entry name" value="PROTEIN CBG26694"/>
    <property type="match status" value="1"/>
</dbReference>
<dbReference type="PANTHER" id="PTHR37984:SF5">
    <property type="entry name" value="PROTEIN NYNRIN-LIKE"/>
    <property type="match status" value="1"/>
</dbReference>
<comment type="caution">
    <text evidence="2">The sequence shown here is derived from an EMBL/GenBank/DDBJ whole genome shotgun (WGS) entry which is preliminary data.</text>
</comment>
<dbReference type="STRING" id="22663.A0A2I0K2Y9"/>
<sequence>MSDKTRVHGKAADFIHGLQKIHEAVQNNLEKDARKYKTAVDRRSRHVEFEVGDFVWVVLTKDSFSVGDYHKLATKKIGTVEVVEKINPNAYRLKFPCHIRTADVFNVNHPIPYAGDSSDDDDSMANSLNLGENDAAEDMTNRYLKKNMF</sequence>
<proteinExistence type="predicted"/>
<gene>
    <name evidence="2" type="ORF">CRG98_016736</name>
</gene>
<protein>
    <recommendedName>
        <fullName evidence="1">Tf2-1-like SH3-like domain-containing protein</fullName>
    </recommendedName>
</protein>
<evidence type="ECO:0000259" key="1">
    <source>
        <dbReference type="Pfam" id="PF24626"/>
    </source>
</evidence>